<dbReference type="EMBL" id="ARXU01000001">
    <property type="protein sequence ID" value="KGD62826.1"/>
    <property type="molecule type" value="Genomic_DNA"/>
</dbReference>
<evidence type="ECO:0000313" key="8">
    <source>
        <dbReference type="EMBL" id="KGD62826.1"/>
    </source>
</evidence>
<keyword evidence="9" id="KW-1185">Reference proteome</keyword>
<dbReference type="Pfam" id="PF05175">
    <property type="entry name" value="MTS"/>
    <property type="match status" value="1"/>
</dbReference>
<dbReference type="InterPro" id="IPR017237">
    <property type="entry name" value="RLMG"/>
</dbReference>
<dbReference type="PANTHER" id="PTHR47816:SF5">
    <property type="entry name" value="RIBOSOMAL RNA LARGE SUBUNIT METHYLTRANSFERASE G"/>
    <property type="match status" value="1"/>
</dbReference>
<keyword evidence="4" id="KW-0808">Transferase</keyword>
<sequence>MTTFEHPWGELTLQRWPRRRNEPLQAWDSADHYLLKILKERHAGPVTLVVNDQQGALALAAAQHGPVVSCGDSFLASRALTHNRLLNGLPEQGATLWPFDLLPQVPDQVIMRVPKSLALLEWQLQWLSEQLAGGTPVWLAGMDKHLPRQLVPLMEQYLGNGRAELGWKKARLFSATAPGERLVVAPYPTEVEGPMGPLTVHAGVFAQQQLDIGARFFLAHLPGSLSAGAKVADLGCGNGVIGLALLQAHPDSHLVFCDESWLALQSARDNVARYCPESTSEFHLGDGLAGCDERFDLILLNPPFHEGHVVGDHVARRLFRQAKQALNAGGELRVIGNRHLGYHKLLGKLFTKVEVLGSNQKFVVWGCS</sequence>
<dbReference type="RefSeq" id="WP_035244270.1">
    <property type="nucleotide sequence ID" value="NZ_ARXU01000001.1"/>
</dbReference>
<gene>
    <name evidence="8" type="ORF">T9A_00146</name>
</gene>
<dbReference type="InterPro" id="IPR002052">
    <property type="entry name" value="DNA_methylase_N6_adenine_CS"/>
</dbReference>
<evidence type="ECO:0000313" key="9">
    <source>
        <dbReference type="Proteomes" id="UP000029443"/>
    </source>
</evidence>
<dbReference type="Proteomes" id="UP000029443">
    <property type="component" value="Unassembled WGS sequence"/>
</dbReference>
<dbReference type="Pfam" id="PF26049">
    <property type="entry name" value="RLMG_N"/>
    <property type="match status" value="1"/>
</dbReference>
<dbReference type="PROSITE" id="PS00092">
    <property type="entry name" value="N6_MTASE"/>
    <property type="match status" value="1"/>
</dbReference>
<evidence type="ECO:0000259" key="6">
    <source>
        <dbReference type="Pfam" id="PF05175"/>
    </source>
</evidence>
<reference evidence="8 9" key="1">
    <citation type="submission" date="2012-09" db="EMBL/GenBank/DDBJ databases">
        <title>Genome Sequence of alkane-degrading Bacterium Alcanivorax jadensis T9.</title>
        <authorList>
            <person name="Lai Q."/>
            <person name="Shao Z."/>
        </authorList>
    </citation>
    <scope>NUCLEOTIDE SEQUENCE [LARGE SCALE GENOMIC DNA]</scope>
    <source>
        <strain evidence="8 9">T9</strain>
    </source>
</reference>
<keyword evidence="3" id="KW-0489">Methyltransferase</keyword>
<keyword evidence="2" id="KW-0698">rRNA processing</keyword>
<dbReference type="InterPro" id="IPR007848">
    <property type="entry name" value="Small_mtfrase_dom"/>
</dbReference>
<dbReference type="InterPro" id="IPR046977">
    <property type="entry name" value="RsmC/RlmG"/>
</dbReference>
<name>A0ABR4WGV3_9GAMM</name>
<protein>
    <submittedName>
        <fullName evidence="8">Ribosomal ribonucleate guanine-2-methyltransferase</fullName>
    </submittedName>
</protein>
<dbReference type="PIRSF" id="PIRSF037565">
    <property type="entry name" value="RRNA_m2G_Mtase_RsmD_prd"/>
    <property type="match status" value="1"/>
</dbReference>
<evidence type="ECO:0000259" key="7">
    <source>
        <dbReference type="Pfam" id="PF26049"/>
    </source>
</evidence>
<evidence type="ECO:0000256" key="2">
    <source>
        <dbReference type="ARBA" id="ARBA00022552"/>
    </source>
</evidence>
<dbReference type="SUPFAM" id="SSF53335">
    <property type="entry name" value="S-adenosyl-L-methionine-dependent methyltransferases"/>
    <property type="match status" value="1"/>
</dbReference>
<dbReference type="Gene3D" id="3.40.50.150">
    <property type="entry name" value="Vaccinia Virus protein VP39"/>
    <property type="match status" value="2"/>
</dbReference>
<evidence type="ECO:0000256" key="3">
    <source>
        <dbReference type="ARBA" id="ARBA00022603"/>
    </source>
</evidence>
<dbReference type="InterPro" id="IPR029063">
    <property type="entry name" value="SAM-dependent_MTases_sf"/>
</dbReference>
<keyword evidence="5" id="KW-0949">S-adenosyl-L-methionine</keyword>
<keyword evidence="1" id="KW-0963">Cytoplasm</keyword>
<dbReference type="PANTHER" id="PTHR47816">
    <property type="entry name" value="RIBOSOMAL RNA SMALL SUBUNIT METHYLTRANSFERASE C"/>
    <property type="match status" value="1"/>
</dbReference>
<feature type="domain" description="RlmG N-terminal" evidence="7">
    <location>
        <begin position="1"/>
        <end position="177"/>
    </location>
</feature>
<proteinExistence type="predicted"/>
<evidence type="ECO:0000256" key="5">
    <source>
        <dbReference type="ARBA" id="ARBA00022691"/>
    </source>
</evidence>
<comment type="caution">
    <text evidence="8">The sequence shown here is derived from an EMBL/GenBank/DDBJ whole genome shotgun (WGS) entry which is preliminary data.</text>
</comment>
<organism evidence="8 9">
    <name type="scientific">Alcanivorax jadensis T9</name>
    <dbReference type="NCBI Taxonomy" id="1177181"/>
    <lineage>
        <taxon>Bacteria</taxon>
        <taxon>Pseudomonadati</taxon>
        <taxon>Pseudomonadota</taxon>
        <taxon>Gammaproteobacteria</taxon>
        <taxon>Oceanospirillales</taxon>
        <taxon>Alcanivoracaceae</taxon>
        <taxon>Alcanivorax</taxon>
    </lineage>
</organism>
<evidence type="ECO:0000256" key="1">
    <source>
        <dbReference type="ARBA" id="ARBA00022490"/>
    </source>
</evidence>
<accession>A0ABR4WGV3</accession>
<dbReference type="InterPro" id="IPR058679">
    <property type="entry name" value="RlmG_N"/>
</dbReference>
<evidence type="ECO:0000256" key="4">
    <source>
        <dbReference type="ARBA" id="ARBA00022679"/>
    </source>
</evidence>
<feature type="domain" description="Methyltransferase small" evidence="6">
    <location>
        <begin position="199"/>
        <end position="364"/>
    </location>
</feature>
<dbReference type="CDD" id="cd02440">
    <property type="entry name" value="AdoMet_MTases"/>
    <property type="match status" value="1"/>
</dbReference>